<evidence type="ECO:0000256" key="2">
    <source>
        <dbReference type="ARBA" id="ARBA00022475"/>
    </source>
</evidence>
<evidence type="ECO:0000313" key="8">
    <source>
        <dbReference type="EMBL" id="PIW18663.1"/>
    </source>
</evidence>
<keyword evidence="3 6" id="KW-0812">Transmembrane</keyword>
<feature type="transmembrane region" description="Helical" evidence="6">
    <location>
        <begin position="170"/>
        <end position="190"/>
    </location>
</feature>
<accession>A0A2M7G990</accession>
<evidence type="ECO:0000256" key="5">
    <source>
        <dbReference type="ARBA" id="ARBA00023136"/>
    </source>
</evidence>
<dbReference type="Pfam" id="PF03176">
    <property type="entry name" value="MMPL"/>
    <property type="match status" value="2"/>
</dbReference>
<keyword evidence="4 6" id="KW-1133">Transmembrane helix</keyword>
<comment type="subcellular location">
    <subcellularLocation>
        <location evidence="1">Cell membrane</location>
        <topology evidence="1">Multi-pass membrane protein</topology>
    </subcellularLocation>
</comment>
<protein>
    <recommendedName>
        <fullName evidence="7">SSD domain-containing protein</fullName>
    </recommendedName>
</protein>
<dbReference type="Proteomes" id="UP000231019">
    <property type="component" value="Unassembled WGS sequence"/>
</dbReference>
<feature type="transmembrane region" description="Helical" evidence="6">
    <location>
        <begin position="609"/>
        <end position="634"/>
    </location>
</feature>
<dbReference type="InterPro" id="IPR000731">
    <property type="entry name" value="SSD"/>
</dbReference>
<feature type="transmembrane region" description="Helical" evidence="6">
    <location>
        <begin position="545"/>
        <end position="564"/>
    </location>
</feature>
<evidence type="ECO:0000259" key="7">
    <source>
        <dbReference type="PROSITE" id="PS50156"/>
    </source>
</evidence>
<dbReference type="InterPro" id="IPR004869">
    <property type="entry name" value="MMPL_dom"/>
</dbReference>
<evidence type="ECO:0000256" key="1">
    <source>
        <dbReference type="ARBA" id="ARBA00004651"/>
    </source>
</evidence>
<feature type="domain" description="SSD" evidence="7">
    <location>
        <begin position="181"/>
        <end position="316"/>
    </location>
</feature>
<gene>
    <name evidence="8" type="ORF">COW36_05045</name>
</gene>
<dbReference type="PANTHER" id="PTHR33406:SF13">
    <property type="entry name" value="MEMBRANE PROTEIN YDFJ"/>
    <property type="match status" value="1"/>
</dbReference>
<sequence length="726" mass="80769">MQALSQFLLKRKVLLLSLWLLLIAASLVYLFKQGHPMVQSPISGATGTEAWQVTQILEKDFQFNPDLSAGIVVEGPAPGLAEAMKKAFPKEIGRLFEIPGHRPHQQSLFFLQYDPKLNLVQAQQATPPMRTWLRQWEKQNKTRAWLTGHVGFVFDMNNAVYEESSQNEKIALVLAFIILVLNFGGLFAALLPILMGASTLILLNALTLLMGLQLTPVSFVMNSMVGLALAIDYSLFMVSRFREETRQGKTDQEALNQTLRHSGETILFSALIMIASIAVLLIPEVSASRMVVQGLTLVVSLSLLNALIFLPVLLLTARPVLEFPRFLSRAVGRIDSYPYWRRFSAHVVEYPVRYFLLSLLAMGALALPALNLKLWEPLQAVVPNRSESVQGYETLKKDGWGGELLPIDVVLSAPEGQSILDEAFLKQSEPLIQAIEALPHVDSVTGITRWNPDFQPEQYLSFFRSLDTLSNLGMVPADHPVFRLLNKTRNRTILQVYPDKNLDIQTIYTIIDGIRLEAKKSKGLKVQVGGIVDRARDFTHELYRYAPGMTALVVLGILLILGIYMKTPILPLKAGLMNFMPILGAFGLLVGVFQYGWFKTWLHTPQPGAVTALVPIILFCITFGLSMDYEVLILSRISEGYHNHGDVKEAVIEGLARSGAVITGAAIILLGVFLPGVFSASPLVQELSIGISAALILDATLLRLFLVPSFMLLLGRWNWWNPWHRS</sequence>
<dbReference type="GO" id="GO:0005886">
    <property type="term" value="C:plasma membrane"/>
    <property type="evidence" value="ECO:0007669"/>
    <property type="project" value="UniProtKB-SubCell"/>
</dbReference>
<feature type="transmembrane region" description="Helical" evidence="6">
    <location>
        <begin position="197"/>
        <end position="214"/>
    </location>
</feature>
<keyword evidence="2" id="KW-1003">Cell membrane</keyword>
<evidence type="ECO:0000256" key="4">
    <source>
        <dbReference type="ARBA" id="ARBA00022989"/>
    </source>
</evidence>
<dbReference type="SUPFAM" id="SSF82866">
    <property type="entry name" value="Multidrug efflux transporter AcrB transmembrane domain"/>
    <property type="match status" value="2"/>
</dbReference>
<dbReference type="AlphaFoldDB" id="A0A2M7G990"/>
<keyword evidence="5 6" id="KW-0472">Membrane</keyword>
<dbReference type="PROSITE" id="PS50156">
    <property type="entry name" value="SSD"/>
    <property type="match status" value="2"/>
</dbReference>
<feature type="transmembrane region" description="Helical" evidence="6">
    <location>
        <begin position="295"/>
        <end position="317"/>
    </location>
</feature>
<evidence type="ECO:0000256" key="6">
    <source>
        <dbReference type="SAM" id="Phobius"/>
    </source>
</evidence>
<proteinExistence type="predicted"/>
<feature type="domain" description="SSD" evidence="7">
    <location>
        <begin position="609"/>
        <end position="712"/>
    </location>
</feature>
<dbReference type="Gene3D" id="1.20.1640.10">
    <property type="entry name" value="Multidrug efflux transporter AcrB transmembrane domain"/>
    <property type="match status" value="2"/>
</dbReference>
<feature type="transmembrane region" description="Helical" evidence="6">
    <location>
        <begin position="265"/>
        <end position="283"/>
    </location>
</feature>
<dbReference type="InterPro" id="IPR050545">
    <property type="entry name" value="Mycobact_MmpL"/>
</dbReference>
<evidence type="ECO:0000313" key="9">
    <source>
        <dbReference type="Proteomes" id="UP000231019"/>
    </source>
</evidence>
<comment type="caution">
    <text evidence="8">The sequence shown here is derived from an EMBL/GenBank/DDBJ whole genome shotgun (WGS) entry which is preliminary data.</text>
</comment>
<organism evidence="8 9">
    <name type="scientific">bacterium (Candidatus Blackallbacteria) CG17_big_fil_post_rev_8_21_14_2_50_48_46</name>
    <dbReference type="NCBI Taxonomy" id="2014261"/>
    <lineage>
        <taxon>Bacteria</taxon>
        <taxon>Candidatus Blackallbacteria</taxon>
    </lineage>
</organism>
<evidence type="ECO:0000256" key="3">
    <source>
        <dbReference type="ARBA" id="ARBA00022692"/>
    </source>
</evidence>
<feature type="transmembrane region" description="Helical" evidence="6">
    <location>
        <begin position="689"/>
        <end position="715"/>
    </location>
</feature>
<dbReference type="EMBL" id="PFFQ01000012">
    <property type="protein sequence ID" value="PIW18663.1"/>
    <property type="molecule type" value="Genomic_DNA"/>
</dbReference>
<dbReference type="PANTHER" id="PTHR33406">
    <property type="entry name" value="MEMBRANE PROTEIN MJ1562-RELATED"/>
    <property type="match status" value="1"/>
</dbReference>
<feature type="transmembrane region" description="Helical" evidence="6">
    <location>
        <begin position="576"/>
        <end position="597"/>
    </location>
</feature>
<name>A0A2M7G990_9BACT</name>
<reference evidence="8 9" key="1">
    <citation type="submission" date="2017-09" db="EMBL/GenBank/DDBJ databases">
        <title>Depth-based differentiation of microbial function through sediment-hosted aquifers and enrichment of novel symbionts in the deep terrestrial subsurface.</title>
        <authorList>
            <person name="Probst A.J."/>
            <person name="Ladd B."/>
            <person name="Jarett J.K."/>
            <person name="Geller-Mcgrath D.E."/>
            <person name="Sieber C.M."/>
            <person name="Emerson J.B."/>
            <person name="Anantharaman K."/>
            <person name="Thomas B.C."/>
            <person name="Malmstrom R."/>
            <person name="Stieglmeier M."/>
            <person name="Klingl A."/>
            <person name="Woyke T."/>
            <person name="Ryan C.M."/>
            <person name="Banfield J.F."/>
        </authorList>
    </citation>
    <scope>NUCLEOTIDE SEQUENCE [LARGE SCALE GENOMIC DNA]</scope>
    <source>
        <strain evidence="8">CG17_big_fil_post_rev_8_21_14_2_50_48_46</strain>
    </source>
</reference>
<feature type="transmembrane region" description="Helical" evidence="6">
    <location>
        <begin position="655"/>
        <end position="677"/>
    </location>
</feature>